<accession>A0A9Q0GWE0</accession>
<keyword evidence="13" id="KW-1185">Reference proteome</keyword>
<evidence type="ECO:0000256" key="6">
    <source>
        <dbReference type="ARBA" id="ARBA00023054"/>
    </source>
</evidence>
<dbReference type="GO" id="GO:0016740">
    <property type="term" value="F:transferase activity"/>
    <property type="evidence" value="ECO:0007669"/>
    <property type="project" value="UniProtKB-KW"/>
</dbReference>
<dbReference type="PROSITE" id="PS00678">
    <property type="entry name" value="WD_REPEATS_1"/>
    <property type="match status" value="1"/>
</dbReference>
<sequence length="1089" mass="121159">MEGAGEEVTPNDAAADEHLKRKHSDQHMLESSIVFMHPGSDWPGASPQLYRDTLEGQSLKRIVNSVAGSELASSSPCLMNDSGVMVEELTVKNYKNPNLAMVSSSNSREETQVLDRQWDLVYQLAGGFGSESLRDDIATTVKDPPMPSGKDEVRSMFPPEVWVQKSSPSKHSNQDHAEISKQLTNTNRDTISSNALSPGGVRNKVLSASGFSQFFLKNTLKGKGVPSRHSGTQDGKDTLKGKGVLSRHPGAQDGKDVAVTGKNNGKAPYFTAVASDASLDASAKAKDPPPQTAAGTGPTVIHGETSLREWLKPRSRKINKAESCHIFRQIVELVDLSHSQGLALPDLRPSCFMLLPSDRVKYIGSLAQRFGCAMDQDITYLEHHLSRKRPFGEGMHAHHSTKHKKFSEQTMFVGQQPQFPARFGFKSKTVNGVDINNMLVQESMYGLRDQYNLNTDYNTVSNYKAPVISNATRQLMTSRHVQLEEKWYTSPEEPNDRECTFSSNIYSLGVLLFELLSCFESWEVHAAAMSGLRHRILPPDFLSGNPKEAGFCLWLLHPEPSARPTTRGILQSDLISESRELSYGGDLATSVEEDNAESELLQHFLISLKEQKQKQASKLIENIGCLEADIQEVEKRQMPKTTDALSQALKEHSNARELGFLEKSLRADAVSRLSPTSNKNEERLLKNKSQLENAYFSMRSQVQIQDNDAITRSDIGLLKNQERWFPNQNENENEVWGLNKTNDRLGAFFRGLCKYARYSKFEVRGTLKNVDLLNSANVICSLSFDRDEDYFATAGVSKKIKIFEFHALLNDSVDIHYPVIEMSNKSKLSWVCWNSYIKNYLASTDYEGVVQLWDASTGQGFSQLIDHEKRAWSVDFSQLDPTKLASGSDDFSVKIWSINEKNCIDTIRNAANVCCVQFSPHSNHLLAFGTSDYMTYCYDLRNTKIPWCTLAGHGKAVSYVKFLDPETLVSASTDNTLKLWDLKKSSSSGLSKTACSLTFSGHTNEKNFVGLTVSDGFIACGSETNEVYAYYRSLPMPITSHKFGSFDPITGKEIGDDNGQFVSSVCWRGKSNMVVAANSSGSIKLLQMI</sequence>
<dbReference type="EMBL" id="JAMYWD010000011">
    <property type="protein sequence ID" value="KAJ4955402.1"/>
    <property type="molecule type" value="Genomic_DNA"/>
</dbReference>
<gene>
    <name evidence="12" type="ORF">NE237_012185</name>
</gene>
<keyword evidence="5" id="KW-0833">Ubl conjugation pathway</keyword>
<dbReference type="SMART" id="SM00320">
    <property type="entry name" value="WD40"/>
    <property type="match status" value="7"/>
</dbReference>
<evidence type="ECO:0000256" key="7">
    <source>
        <dbReference type="ARBA" id="ARBA00023242"/>
    </source>
</evidence>
<keyword evidence="7" id="KW-0539">Nucleus</keyword>
<dbReference type="GO" id="GO:0009585">
    <property type="term" value="P:red, far-red light phototransduction"/>
    <property type="evidence" value="ECO:0007669"/>
    <property type="project" value="UniProtKB-KW"/>
</dbReference>
<evidence type="ECO:0000256" key="8">
    <source>
        <dbReference type="ARBA" id="ARBA00084091"/>
    </source>
</evidence>
<dbReference type="Gene3D" id="2.130.10.10">
    <property type="entry name" value="YVTN repeat-like/Quinoprotein amine dehydrogenase"/>
    <property type="match status" value="1"/>
</dbReference>
<keyword evidence="4" id="KW-0677">Repeat</keyword>
<dbReference type="OrthoDB" id="273771at2759"/>
<dbReference type="PRINTS" id="PR00320">
    <property type="entry name" value="GPROTEINBRPT"/>
</dbReference>
<dbReference type="SUPFAM" id="SSF56112">
    <property type="entry name" value="Protein kinase-like (PK-like)"/>
    <property type="match status" value="1"/>
</dbReference>
<dbReference type="InterPro" id="IPR015943">
    <property type="entry name" value="WD40/YVTN_repeat-like_dom_sf"/>
</dbReference>
<keyword evidence="8" id="KW-0607">Phytochrome signaling pathway</keyword>
<feature type="region of interest" description="Disordered" evidence="11">
    <location>
        <begin position="1"/>
        <end position="26"/>
    </location>
</feature>
<dbReference type="GO" id="GO:0005634">
    <property type="term" value="C:nucleus"/>
    <property type="evidence" value="ECO:0007669"/>
    <property type="project" value="UniProtKB-SubCell"/>
</dbReference>
<evidence type="ECO:0000313" key="12">
    <source>
        <dbReference type="EMBL" id="KAJ4955402.1"/>
    </source>
</evidence>
<feature type="region of interest" description="Disordered" evidence="11">
    <location>
        <begin position="222"/>
        <end position="260"/>
    </location>
</feature>
<keyword evidence="6 10" id="KW-0175">Coiled coil</keyword>
<dbReference type="InterPro" id="IPR001680">
    <property type="entry name" value="WD40_rpt"/>
</dbReference>
<comment type="caution">
    <text evidence="12">The sequence shown here is derived from an EMBL/GenBank/DDBJ whole genome shotgun (WGS) entry which is preliminary data.</text>
</comment>
<dbReference type="SUPFAM" id="SSF50978">
    <property type="entry name" value="WD40 repeat-like"/>
    <property type="match status" value="1"/>
</dbReference>
<dbReference type="PROSITE" id="PS50082">
    <property type="entry name" value="WD_REPEATS_2"/>
    <property type="match status" value="2"/>
</dbReference>
<evidence type="ECO:0000256" key="1">
    <source>
        <dbReference type="ARBA" id="ARBA00004123"/>
    </source>
</evidence>
<feature type="region of interest" description="Disordered" evidence="11">
    <location>
        <begin position="281"/>
        <end position="301"/>
    </location>
</feature>
<keyword evidence="2 9" id="KW-0853">WD repeat</keyword>
<organism evidence="12 13">
    <name type="scientific">Protea cynaroides</name>
    <dbReference type="NCBI Taxonomy" id="273540"/>
    <lineage>
        <taxon>Eukaryota</taxon>
        <taxon>Viridiplantae</taxon>
        <taxon>Streptophyta</taxon>
        <taxon>Embryophyta</taxon>
        <taxon>Tracheophyta</taxon>
        <taxon>Spermatophyta</taxon>
        <taxon>Magnoliopsida</taxon>
        <taxon>Proteales</taxon>
        <taxon>Proteaceae</taxon>
        <taxon>Protea</taxon>
    </lineage>
</organism>
<evidence type="ECO:0000256" key="11">
    <source>
        <dbReference type="SAM" id="MobiDB-lite"/>
    </source>
</evidence>
<dbReference type="AlphaFoldDB" id="A0A9Q0GWE0"/>
<feature type="coiled-coil region" evidence="10">
    <location>
        <begin position="609"/>
        <end position="636"/>
    </location>
</feature>
<dbReference type="GO" id="GO:0009640">
    <property type="term" value="P:photomorphogenesis"/>
    <property type="evidence" value="ECO:0007669"/>
    <property type="project" value="InterPro"/>
</dbReference>
<dbReference type="InterPro" id="IPR020472">
    <property type="entry name" value="WD40_PAC1"/>
</dbReference>
<dbReference type="Pfam" id="PF00400">
    <property type="entry name" value="WD40"/>
    <property type="match status" value="2"/>
</dbReference>
<protein>
    <submittedName>
        <fullName evidence="12">Uncharacterized protein</fullName>
    </submittedName>
</protein>
<dbReference type="Proteomes" id="UP001141806">
    <property type="component" value="Unassembled WGS sequence"/>
</dbReference>
<dbReference type="PANTHER" id="PTHR44218">
    <property type="entry name" value="PROTEIN SPA1-RELATED 2"/>
    <property type="match status" value="1"/>
</dbReference>
<dbReference type="GO" id="GO:0042802">
    <property type="term" value="F:identical protein binding"/>
    <property type="evidence" value="ECO:0007669"/>
    <property type="project" value="UniProtKB-ARBA"/>
</dbReference>
<dbReference type="FunFam" id="2.130.10.10:FF:000090">
    <property type="entry name" value="E3 ubiquitin-protein ligase RFWD2 isoform X1"/>
    <property type="match status" value="1"/>
</dbReference>
<keyword evidence="3" id="KW-0808">Transferase</keyword>
<evidence type="ECO:0000256" key="2">
    <source>
        <dbReference type="ARBA" id="ARBA00022574"/>
    </source>
</evidence>
<proteinExistence type="predicted"/>
<name>A0A9Q0GWE0_9MAGN</name>
<dbReference type="InterPro" id="IPR011009">
    <property type="entry name" value="Kinase-like_dom_sf"/>
</dbReference>
<dbReference type="InterPro" id="IPR019775">
    <property type="entry name" value="WD40_repeat_CS"/>
</dbReference>
<evidence type="ECO:0000313" key="13">
    <source>
        <dbReference type="Proteomes" id="UP001141806"/>
    </source>
</evidence>
<evidence type="ECO:0000256" key="3">
    <source>
        <dbReference type="ARBA" id="ARBA00022679"/>
    </source>
</evidence>
<evidence type="ECO:0000256" key="5">
    <source>
        <dbReference type="ARBA" id="ARBA00022786"/>
    </source>
</evidence>
<dbReference type="InterPro" id="IPR036322">
    <property type="entry name" value="WD40_repeat_dom_sf"/>
</dbReference>
<dbReference type="InterPro" id="IPR044630">
    <property type="entry name" value="SPA1/2/3/4"/>
</dbReference>
<reference evidence="12" key="1">
    <citation type="journal article" date="2023" name="Plant J.">
        <title>The genome of the king protea, Protea cynaroides.</title>
        <authorList>
            <person name="Chang J."/>
            <person name="Duong T.A."/>
            <person name="Schoeman C."/>
            <person name="Ma X."/>
            <person name="Roodt D."/>
            <person name="Barker N."/>
            <person name="Li Z."/>
            <person name="Van de Peer Y."/>
            <person name="Mizrachi E."/>
        </authorList>
    </citation>
    <scope>NUCLEOTIDE SEQUENCE</scope>
    <source>
        <tissue evidence="12">Young leaves</tissue>
    </source>
</reference>
<evidence type="ECO:0000256" key="10">
    <source>
        <dbReference type="SAM" id="Coils"/>
    </source>
</evidence>
<feature type="repeat" description="WD" evidence="9">
    <location>
        <begin position="864"/>
        <end position="906"/>
    </location>
</feature>
<comment type="subcellular location">
    <subcellularLocation>
        <location evidence="1">Nucleus</location>
    </subcellularLocation>
</comment>
<evidence type="ECO:0000256" key="9">
    <source>
        <dbReference type="PROSITE-ProRule" id="PRU00221"/>
    </source>
</evidence>
<evidence type="ECO:0000256" key="4">
    <source>
        <dbReference type="ARBA" id="ARBA00022737"/>
    </source>
</evidence>
<dbReference type="Gene3D" id="1.10.510.10">
    <property type="entry name" value="Transferase(Phosphotransferase) domain 1"/>
    <property type="match status" value="1"/>
</dbReference>
<feature type="repeat" description="WD" evidence="9">
    <location>
        <begin position="950"/>
        <end position="990"/>
    </location>
</feature>
<dbReference type="PANTHER" id="PTHR44218:SF6">
    <property type="entry name" value="PROTEIN SUPPRESSOR OF PHYA-105 1"/>
    <property type="match status" value="1"/>
</dbReference>
<dbReference type="PROSITE" id="PS50294">
    <property type="entry name" value="WD_REPEATS_REGION"/>
    <property type="match status" value="1"/>
</dbReference>